<feature type="domain" description="ABC transporter" evidence="11">
    <location>
        <begin position="334"/>
        <end position="570"/>
    </location>
</feature>
<keyword evidence="5 10" id="KW-0812">Transmembrane</keyword>
<dbReference type="InterPro" id="IPR047957">
    <property type="entry name" value="ABC_AprD-like_6TM"/>
</dbReference>
<dbReference type="CDD" id="cd18586">
    <property type="entry name" value="ABC_6TM_PrtD_like"/>
    <property type="match status" value="1"/>
</dbReference>
<gene>
    <name evidence="13" type="ORF">CPY51_08475</name>
</gene>
<dbReference type="GO" id="GO:0005524">
    <property type="term" value="F:ATP binding"/>
    <property type="evidence" value="ECO:0007669"/>
    <property type="project" value="UniProtKB-KW"/>
</dbReference>
<dbReference type="InterPro" id="IPR017871">
    <property type="entry name" value="ABC_transporter-like_CS"/>
</dbReference>
<dbReference type="InterPro" id="IPR010128">
    <property type="entry name" value="ATPase_T1SS_PrtD-like"/>
</dbReference>
<evidence type="ECO:0000259" key="12">
    <source>
        <dbReference type="PROSITE" id="PS50929"/>
    </source>
</evidence>
<feature type="domain" description="ABC transmembrane type-1" evidence="12">
    <location>
        <begin position="25"/>
        <end position="303"/>
    </location>
</feature>
<dbReference type="RefSeq" id="WP_111159834.1">
    <property type="nucleotide sequence ID" value="NZ_PCDP01000028.1"/>
</dbReference>
<dbReference type="Gene3D" id="1.20.1560.10">
    <property type="entry name" value="ABC transporter type 1, transmembrane domain"/>
    <property type="match status" value="1"/>
</dbReference>
<dbReference type="GO" id="GO:0005886">
    <property type="term" value="C:plasma membrane"/>
    <property type="evidence" value="ECO:0007669"/>
    <property type="project" value="UniProtKB-SubCell"/>
</dbReference>
<dbReference type="Pfam" id="PF00005">
    <property type="entry name" value="ABC_tran"/>
    <property type="match status" value="1"/>
</dbReference>
<feature type="transmembrane region" description="Helical" evidence="10">
    <location>
        <begin position="148"/>
        <end position="174"/>
    </location>
</feature>
<dbReference type="GO" id="GO:0030253">
    <property type="term" value="P:protein secretion by the type I secretion system"/>
    <property type="evidence" value="ECO:0007669"/>
    <property type="project" value="InterPro"/>
</dbReference>
<dbReference type="CDD" id="cd03246">
    <property type="entry name" value="ABCC_Protease_Secretion"/>
    <property type="match status" value="1"/>
</dbReference>
<dbReference type="InterPro" id="IPR003439">
    <property type="entry name" value="ABC_transporter-like_ATP-bd"/>
</dbReference>
<dbReference type="Proteomes" id="UP000248925">
    <property type="component" value="Unassembled WGS sequence"/>
</dbReference>
<name>A0A2W4CRJ1_9HYPH</name>
<evidence type="ECO:0000256" key="1">
    <source>
        <dbReference type="ARBA" id="ARBA00004651"/>
    </source>
</evidence>
<evidence type="ECO:0000313" key="14">
    <source>
        <dbReference type="Proteomes" id="UP000248925"/>
    </source>
</evidence>
<dbReference type="PANTHER" id="PTHR24221">
    <property type="entry name" value="ATP-BINDING CASSETTE SUB-FAMILY B"/>
    <property type="match status" value="1"/>
</dbReference>
<evidence type="ECO:0000256" key="2">
    <source>
        <dbReference type="ARBA" id="ARBA00005417"/>
    </source>
</evidence>
<dbReference type="InterPro" id="IPR036640">
    <property type="entry name" value="ABC1_TM_sf"/>
</dbReference>
<evidence type="ECO:0000256" key="8">
    <source>
        <dbReference type="ARBA" id="ARBA00022989"/>
    </source>
</evidence>
<dbReference type="SUPFAM" id="SSF90123">
    <property type="entry name" value="ABC transporter transmembrane region"/>
    <property type="match status" value="1"/>
</dbReference>
<dbReference type="FunFam" id="3.40.50.300:FF:001444">
    <property type="entry name" value="ABC transporter ATP-binding protein"/>
    <property type="match status" value="1"/>
</dbReference>
<keyword evidence="9 10" id="KW-0472">Membrane</keyword>
<dbReference type="NCBIfam" id="TIGR01842">
    <property type="entry name" value="type_I_sec_PrtD"/>
    <property type="match status" value="1"/>
</dbReference>
<evidence type="ECO:0000256" key="9">
    <source>
        <dbReference type="ARBA" id="ARBA00023136"/>
    </source>
</evidence>
<keyword evidence="4" id="KW-1003">Cell membrane</keyword>
<dbReference type="PROSITE" id="PS50929">
    <property type="entry name" value="ABC_TM1F"/>
    <property type="match status" value="1"/>
</dbReference>
<dbReference type="EMBL" id="PCDP01000028">
    <property type="protein sequence ID" value="PZM15069.1"/>
    <property type="molecule type" value="Genomic_DNA"/>
</dbReference>
<feature type="transmembrane region" description="Helical" evidence="10">
    <location>
        <begin position="23"/>
        <end position="46"/>
    </location>
</feature>
<keyword evidence="7" id="KW-0067">ATP-binding</keyword>
<sequence length="581" mass="61816">MSQSKVTPPQAFLVAVLFSLRKAFLGVGVTSAVVNVLALTGSFFMLQVYDRVIPGRSLPTLVGLGIIAATLFAFQGVLELIRSMLLVRVGAAVDEQFGETVYRSLIQLPSRMQISGDGLQSVRDLDSVRGFLSGPGPTALFDIPWMPFYLGLCFLFHVWIGATALAGAIILIGLTALAESKSRQPAAEAAKIANERNTLAEATHRNSEVVLSMGFGHSIGERWTDINRRYLANHLHSSNVTSTLATTSKIVRMMLQSGVLAVGAVLVIRQEATGGIMIASSILVSRALAPVELAIGQWKGFAAARASWSRLTKLMQQMPEDVREVDLPAPCETLRVEGLYLSPPGLKASIVRGVSFNVLAGEAVGIIGPSASGKSSLARGIVGLWQPYAGTVRLDRASIAQWDRRELGRHIGYLPQDVSLFDGSIAENIARFERDAPSGKIIAAAKAAGVYDLIVQFPDGFDTKIGDHGSALSAGQRQRVALARALYGDPFLVVLDEPNSNLDAEGEGALTKAIFGVRARGGVAIVIAHRPSALIAVDKVLVLANGQQLSFGPKDEVLKKATQTPAPTPIRLMVAGEEAAE</sequence>
<proteinExistence type="inferred from homology"/>
<dbReference type="PROSITE" id="PS50893">
    <property type="entry name" value="ABC_TRANSPORTER_2"/>
    <property type="match status" value="1"/>
</dbReference>
<keyword evidence="3" id="KW-0813">Transport</keyword>
<evidence type="ECO:0000256" key="10">
    <source>
        <dbReference type="SAM" id="Phobius"/>
    </source>
</evidence>
<feature type="transmembrane region" description="Helical" evidence="10">
    <location>
        <begin position="58"/>
        <end position="78"/>
    </location>
</feature>
<comment type="similarity">
    <text evidence="2">Belongs to the ABC transporter superfamily.</text>
</comment>
<protein>
    <submittedName>
        <fullName evidence="13">Type I secretion system permease/ATPase</fullName>
    </submittedName>
</protein>
<dbReference type="AlphaFoldDB" id="A0A2W4CRJ1"/>
<comment type="caution">
    <text evidence="13">The sequence shown here is derived from an EMBL/GenBank/DDBJ whole genome shotgun (WGS) entry which is preliminary data.</text>
</comment>
<accession>A0A2W4CRJ1</accession>
<reference evidence="13 14" key="1">
    <citation type="journal article" date="2018" name="Sci. Rep.">
        <title>Rhizobium tumorigenes sp. nov., a novel plant tumorigenic bacterium isolated from cane gall tumors on thornless blackberry.</title>
        <authorList>
            <person name="Kuzmanovi N."/>
            <person name="Smalla K."/>
            <person name="Gronow S."/>
            <person name="PuBawska J."/>
        </authorList>
    </citation>
    <scope>NUCLEOTIDE SEQUENCE [LARGE SCALE GENOMIC DNA]</scope>
    <source>
        <strain evidence="13 14">CCBAU 85046</strain>
    </source>
</reference>
<dbReference type="InterPro" id="IPR011527">
    <property type="entry name" value="ABC1_TM_dom"/>
</dbReference>
<keyword evidence="8 10" id="KW-1133">Transmembrane helix</keyword>
<evidence type="ECO:0000256" key="6">
    <source>
        <dbReference type="ARBA" id="ARBA00022741"/>
    </source>
</evidence>
<dbReference type="Pfam" id="PF00664">
    <property type="entry name" value="ABC_membrane"/>
    <property type="match status" value="1"/>
</dbReference>
<dbReference type="SUPFAM" id="SSF52540">
    <property type="entry name" value="P-loop containing nucleoside triphosphate hydrolases"/>
    <property type="match status" value="1"/>
</dbReference>
<dbReference type="InterPro" id="IPR003593">
    <property type="entry name" value="AAA+_ATPase"/>
</dbReference>
<dbReference type="PANTHER" id="PTHR24221:SF248">
    <property type="entry name" value="ABC TRANSPORTER TRANSMEMBRANE REGION"/>
    <property type="match status" value="1"/>
</dbReference>
<dbReference type="GO" id="GO:0034040">
    <property type="term" value="F:ATPase-coupled lipid transmembrane transporter activity"/>
    <property type="evidence" value="ECO:0007669"/>
    <property type="project" value="TreeGrafter"/>
</dbReference>
<evidence type="ECO:0000313" key="13">
    <source>
        <dbReference type="EMBL" id="PZM15069.1"/>
    </source>
</evidence>
<organism evidence="13 14">
    <name type="scientific">Rhizobium tubonense</name>
    <dbReference type="NCBI Taxonomy" id="484088"/>
    <lineage>
        <taxon>Bacteria</taxon>
        <taxon>Pseudomonadati</taxon>
        <taxon>Pseudomonadota</taxon>
        <taxon>Alphaproteobacteria</taxon>
        <taxon>Hyphomicrobiales</taxon>
        <taxon>Rhizobiaceae</taxon>
        <taxon>Rhizobium/Agrobacterium group</taxon>
        <taxon>Rhizobium</taxon>
    </lineage>
</organism>
<evidence type="ECO:0000256" key="5">
    <source>
        <dbReference type="ARBA" id="ARBA00022692"/>
    </source>
</evidence>
<comment type="subcellular location">
    <subcellularLocation>
        <location evidence="1">Cell membrane</location>
        <topology evidence="1">Multi-pass membrane protein</topology>
    </subcellularLocation>
</comment>
<dbReference type="GO" id="GO:0140359">
    <property type="term" value="F:ABC-type transporter activity"/>
    <property type="evidence" value="ECO:0007669"/>
    <property type="project" value="InterPro"/>
</dbReference>
<dbReference type="Gene3D" id="3.40.50.300">
    <property type="entry name" value="P-loop containing nucleotide triphosphate hydrolases"/>
    <property type="match status" value="1"/>
</dbReference>
<dbReference type="GO" id="GO:0030256">
    <property type="term" value="C:type I protein secretion system complex"/>
    <property type="evidence" value="ECO:0007669"/>
    <property type="project" value="InterPro"/>
</dbReference>
<evidence type="ECO:0000256" key="4">
    <source>
        <dbReference type="ARBA" id="ARBA00022475"/>
    </source>
</evidence>
<dbReference type="InterPro" id="IPR039421">
    <property type="entry name" value="Type_1_exporter"/>
</dbReference>
<evidence type="ECO:0000259" key="11">
    <source>
        <dbReference type="PROSITE" id="PS50893"/>
    </source>
</evidence>
<dbReference type="GO" id="GO:0016887">
    <property type="term" value="F:ATP hydrolysis activity"/>
    <property type="evidence" value="ECO:0007669"/>
    <property type="project" value="InterPro"/>
</dbReference>
<dbReference type="OrthoDB" id="9808328at2"/>
<keyword evidence="14" id="KW-1185">Reference proteome</keyword>
<dbReference type="PROSITE" id="PS00211">
    <property type="entry name" value="ABC_TRANSPORTER_1"/>
    <property type="match status" value="1"/>
</dbReference>
<dbReference type="SMART" id="SM00382">
    <property type="entry name" value="AAA"/>
    <property type="match status" value="1"/>
</dbReference>
<keyword evidence="6" id="KW-0547">Nucleotide-binding</keyword>
<evidence type="ECO:0000256" key="3">
    <source>
        <dbReference type="ARBA" id="ARBA00022448"/>
    </source>
</evidence>
<evidence type="ECO:0000256" key="7">
    <source>
        <dbReference type="ARBA" id="ARBA00022840"/>
    </source>
</evidence>
<dbReference type="InterPro" id="IPR027417">
    <property type="entry name" value="P-loop_NTPase"/>
</dbReference>